<dbReference type="STRING" id="670580.A0A1X6NGA7"/>
<evidence type="ECO:0000259" key="2">
    <source>
        <dbReference type="Pfam" id="PF05183"/>
    </source>
</evidence>
<protein>
    <recommendedName>
        <fullName evidence="1">RNA-dependent RNA polymerase</fullName>
        <ecNumber evidence="1">2.7.7.48</ecNumber>
    </recommendedName>
</protein>
<keyword evidence="1" id="KW-0548">Nucleotidyltransferase</keyword>
<dbReference type="AlphaFoldDB" id="A0A1X6NGA7"/>
<keyword evidence="1" id="KW-0808">Transferase</keyword>
<sequence>MEILMRNIAPSANPPQLKISLANILHSPDYPRYRGRVANFEGSTARYLHQIGQHFLREYGGQTPSKSLVIGIRIHFTQSNRPMREDTLEVIRRLPFVDPREQVEREERDNQLEQLTVSVSTIQFGWVCRDDIFSVEYEKHCSRGSVEFRQDRREWRIKVYEADIVRIVAIRAAQVYWMAASVDHLDGPIIFFYLNYPPSFETESMHHDLSTLFAGLMLHGNNAEPTRQRWSAFDDEHACIAPSTSLAIRVVCQSTNDLENMRRCCRIANSRVDESSYPIAYRSLFSPERRLEYQAWVSGLDWNVAFQVEALARSQFIDLRQTMGLRPEIEQMVAEHGPKVTSAFLRNFLGQAKSIFWYGTEFTPPTTDDNFDCLRVIVTPTCLHLEGPDPERSNRVFRRYPGQEQNFLRVTFVDETRLMYRFDREVDGRGFINRRVRHMLVQGLTIAGRHFEFLAYSQSALKEHAVWFVTPFRDPDGREVRASTIIASLGSFRPAFEPQLIYCPARYAARISQAFTATDSSISVELEEVFYDLDIKDNTGQYCFTDGVGRISSALARAISSELRAKKRRARRARTYTRLFQIRFMGSKGMLSVDYQLSDRSIFLRPSMIKFDAPDSLNVEIARAFDKPGKYYLNRPLIMLLEGLGVPYEVFEALQDDAVQDAEGAVHSLESSARLLEAYGLGASFRLPSTMVNMHRLGLRPLSEDIFWQQMMDFAVNHVLRELKHHARIPLPDGWTLVGVADVHGYLEEGEIFACVDSPDLLEPIYLEGPTVISRSPTIHPGDVQLVHAIGRPPPGSPFEHESLRNGVVFSIKGERPLPSCLGGGDLDGDVYNVTTMPSLRPARTYQSGSYEPAVKKTVDHPSTMEDVADFVAEYISSDTLGIIAINWLIIADQSSEGILDPHCLRLAQLHSDAVDYPKSGNPVPLERIPRLKFKAKPDWNAPETLTRATPDFYESTRAIGRLYRRIELPALRTVTRASRFQRRNLEDGHELTLADILDGFQEDNVDEDVISRLWELFEYYSSRLRTICADHTLSDSRSAMLTEEEAVIGTIVAKCSQPRKRKDLMSQLREQTATLVASVRDEIAGEDDTPSEKSLERAWIAYNIALMEDDYFGARSFAWIALGEIFDAIKDIEEEDRRLLR</sequence>
<dbReference type="GO" id="GO:0031380">
    <property type="term" value="C:nuclear RNA-directed RNA polymerase complex"/>
    <property type="evidence" value="ECO:0007669"/>
    <property type="project" value="TreeGrafter"/>
</dbReference>
<keyword evidence="1" id="KW-0694">RNA-binding</keyword>
<comment type="similarity">
    <text evidence="1">Belongs to the RdRP family.</text>
</comment>
<comment type="catalytic activity">
    <reaction evidence="1">
        <text>RNA(n) + a ribonucleoside 5'-triphosphate = RNA(n+1) + diphosphate</text>
        <dbReference type="Rhea" id="RHEA:21248"/>
        <dbReference type="Rhea" id="RHEA-COMP:14527"/>
        <dbReference type="Rhea" id="RHEA-COMP:17342"/>
        <dbReference type="ChEBI" id="CHEBI:33019"/>
        <dbReference type="ChEBI" id="CHEBI:61557"/>
        <dbReference type="ChEBI" id="CHEBI:140395"/>
        <dbReference type="EC" id="2.7.7.48"/>
    </reaction>
</comment>
<dbReference type="InterPro" id="IPR007855">
    <property type="entry name" value="RDRP"/>
</dbReference>
<reference evidence="3 4" key="1">
    <citation type="submission" date="2017-04" db="EMBL/GenBank/DDBJ databases">
        <title>Genome Sequence of the Model Brown-Rot Fungus Postia placenta SB12.</title>
        <authorList>
            <consortium name="DOE Joint Genome Institute"/>
            <person name="Gaskell J."/>
            <person name="Kersten P."/>
            <person name="Larrondo L.F."/>
            <person name="Canessa P."/>
            <person name="Martinez D."/>
            <person name="Hibbett D."/>
            <person name="Schmoll M."/>
            <person name="Kubicek C.P."/>
            <person name="Martinez A.T."/>
            <person name="Yadav J."/>
            <person name="Master E."/>
            <person name="Magnuson J.K."/>
            <person name="James T."/>
            <person name="Yaver D."/>
            <person name="Berka R."/>
            <person name="Labutti K."/>
            <person name="Lipzen A."/>
            <person name="Aerts A."/>
            <person name="Barry K."/>
            <person name="Henrissat B."/>
            <person name="Blanchette R."/>
            <person name="Grigoriev I."/>
            <person name="Cullen D."/>
        </authorList>
    </citation>
    <scope>NUCLEOTIDE SEQUENCE [LARGE SCALE GENOMIC DNA]</scope>
    <source>
        <strain evidence="3 4">MAD-698-R-SB12</strain>
    </source>
</reference>
<dbReference type="GO" id="GO:0003968">
    <property type="term" value="F:RNA-directed RNA polymerase activity"/>
    <property type="evidence" value="ECO:0007669"/>
    <property type="project" value="UniProtKB-KW"/>
</dbReference>
<dbReference type="InterPro" id="IPR057596">
    <property type="entry name" value="RDRP_core"/>
</dbReference>
<dbReference type="PANTHER" id="PTHR23079:SF55">
    <property type="entry name" value="RNA-DIRECTED RNA POLYMERASE"/>
    <property type="match status" value="1"/>
</dbReference>
<keyword evidence="4" id="KW-1185">Reference proteome</keyword>
<evidence type="ECO:0000313" key="4">
    <source>
        <dbReference type="Proteomes" id="UP000194127"/>
    </source>
</evidence>
<dbReference type="GeneID" id="36328562"/>
<evidence type="ECO:0000313" key="3">
    <source>
        <dbReference type="EMBL" id="OSX67654.1"/>
    </source>
</evidence>
<dbReference type="OrthoDB" id="6513042at2759"/>
<dbReference type="GO" id="GO:0030422">
    <property type="term" value="P:siRNA processing"/>
    <property type="evidence" value="ECO:0007669"/>
    <property type="project" value="TreeGrafter"/>
</dbReference>
<feature type="domain" description="RDRP core" evidence="2">
    <location>
        <begin position="378"/>
        <end position="967"/>
    </location>
</feature>
<accession>A0A1X6NGA7</accession>
<proteinExistence type="inferred from homology"/>
<gene>
    <name evidence="3" type="ORF">POSPLADRAFT_1127339</name>
</gene>
<dbReference type="RefSeq" id="XP_024344448.1">
    <property type="nucleotide sequence ID" value="XM_024483613.1"/>
</dbReference>
<dbReference type="Pfam" id="PF05183">
    <property type="entry name" value="RdRP"/>
    <property type="match status" value="1"/>
</dbReference>
<dbReference type="PANTHER" id="PTHR23079">
    <property type="entry name" value="RNA-DEPENDENT RNA POLYMERASE"/>
    <property type="match status" value="1"/>
</dbReference>
<dbReference type="Proteomes" id="UP000194127">
    <property type="component" value="Unassembled WGS sequence"/>
</dbReference>
<organism evidence="3 4">
    <name type="scientific">Postia placenta MAD-698-R-SB12</name>
    <dbReference type="NCBI Taxonomy" id="670580"/>
    <lineage>
        <taxon>Eukaryota</taxon>
        <taxon>Fungi</taxon>
        <taxon>Dikarya</taxon>
        <taxon>Basidiomycota</taxon>
        <taxon>Agaricomycotina</taxon>
        <taxon>Agaricomycetes</taxon>
        <taxon>Polyporales</taxon>
        <taxon>Adustoporiaceae</taxon>
        <taxon>Rhodonia</taxon>
    </lineage>
</organism>
<dbReference type="GO" id="GO:0003723">
    <property type="term" value="F:RNA binding"/>
    <property type="evidence" value="ECO:0007669"/>
    <property type="project" value="UniProtKB-KW"/>
</dbReference>
<dbReference type="EC" id="2.7.7.48" evidence="1"/>
<keyword evidence="1" id="KW-0696">RNA-directed RNA polymerase</keyword>
<dbReference type="EMBL" id="KZ110591">
    <property type="protein sequence ID" value="OSX67654.1"/>
    <property type="molecule type" value="Genomic_DNA"/>
</dbReference>
<name>A0A1X6NGA7_9APHY</name>
<evidence type="ECO:0000256" key="1">
    <source>
        <dbReference type="RuleBase" id="RU363098"/>
    </source>
</evidence>